<dbReference type="RefSeq" id="WP_119641551.1">
    <property type="nucleotide sequence ID" value="NZ_QXFJ01000030.1"/>
</dbReference>
<dbReference type="OrthoDB" id="1446517at2"/>
<evidence type="ECO:0000313" key="2">
    <source>
        <dbReference type="EMBL" id="TXK00411.1"/>
    </source>
</evidence>
<dbReference type="EMBL" id="QXFJ01000030">
    <property type="protein sequence ID" value="RIV68712.1"/>
    <property type="molecule type" value="Genomic_DNA"/>
</dbReference>
<dbReference type="AlphaFoldDB" id="A0A418N4E2"/>
<protein>
    <submittedName>
        <fullName evidence="1">Uncharacterized protein</fullName>
    </submittedName>
</protein>
<reference evidence="1 3" key="1">
    <citation type="submission" date="2018-08" db="EMBL/GenBank/DDBJ databases">
        <title>Proposal of Muricauda 72 sp.nov. and Muricauda NH166 sp.nov., isolated from seawater.</title>
        <authorList>
            <person name="Cheng H."/>
            <person name="Wu Y.-H."/>
            <person name="Guo L.-L."/>
            <person name="Xu X.-W."/>
        </authorList>
    </citation>
    <scope>NUCLEOTIDE SEQUENCE [LARGE SCALE GENOMIC DNA]</scope>
    <source>
        <strain evidence="1 3">NH166</strain>
    </source>
</reference>
<sequence length="62" mass="6751">MISKILKALSYGKKIEKYALSIQVVAKALKQMHDGLSEIWEAELTVSVDGEGVASASKKEND</sequence>
<proteinExistence type="predicted"/>
<gene>
    <name evidence="1" type="ORF">D2U88_16110</name>
    <name evidence="2" type="ORF">FQ019_15930</name>
</gene>
<dbReference type="Proteomes" id="UP000321528">
    <property type="component" value="Unassembled WGS sequence"/>
</dbReference>
<evidence type="ECO:0000313" key="1">
    <source>
        <dbReference type="EMBL" id="RIV68712.1"/>
    </source>
</evidence>
<accession>A0A418N4E2</accession>
<organism evidence="1 3">
    <name type="scientific">Flagellimonas aequoris</name>
    <dbReference type="NCBI Taxonomy" id="2306997"/>
    <lineage>
        <taxon>Bacteria</taxon>
        <taxon>Pseudomonadati</taxon>
        <taxon>Bacteroidota</taxon>
        <taxon>Flavobacteriia</taxon>
        <taxon>Flavobacteriales</taxon>
        <taxon>Flavobacteriaceae</taxon>
        <taxon>Flagellimonas</taxon>
    </lineage>
</organism>
<comment type="caution">
    <text evidence="1">The sequence shown here is derived from an EMBL/GenBank/DDBJ whole genome shotgun (WGS) entry which is preliminary data.</text>
</comment>
<keyword evidence="4" id="KW-1185">Reference proteome</keyword>
<dbReference type="EMBL" id="VNWL01000029">
    <property type="protein sequence ID" value="TXK00411.1"/>
    <property type="molecule type" value="Genomic_DNA"/>
</dbReference>
<evidence type="ECO:0000313" key="3">
    <source>
        <dbReference type="Proteomes" id="UP000284189"/>
    </source>
</evidence>
<dbReference type="Proteomes" id="UP000284189">
    <property type="component" value="Unassembled WGS sequence"/>
</dbReference>
<name>A0A418N4E2_9FLAO</name>
<evidence type="ECO:0000313" key="4">
    <source>
        <dbReference type="Proteomes" id="UP000321528"/>
    </source>
</evidence>
<reference evidence="2 4" key="2">
    <citation type="submission" date="2019-07" db="EMBL/GenBank/DDBJ databases">
        <title>Draft genome of two Muricauda strains isolated from deep sea.</title>
        <authorList>
            <person name="Sun C."/>
        </authorList>
    </citation>
    <scope>NUCLEOTIDE SEQUENCE [LARGE SCALE GENOMIC DNA]</scope>
    <source>
        <strain evidence="2 4">NH166</strain>
    </source>
</reference>